<protein>
    <recommendedName>
        <fullName evidence="5">DUF4012 domain-containing protein</fullName>
    </recommendedName>
</protein>
<sequence length="597" mass="63284">MPPETRRAARAAADQQRAATPPPPAEKAERSGDGARRRRRTIWLIVGAVAIVVLALAAWLGFRAFTVANDLTDAKAALSSASDSGDITATFETIADKSGSAAAAAADPVWRMAEFIPWAGDNLRGVRLAAEALDVISNDIGMPVLTMQGDGQGKILARTLPVIESGADSLRPVTEELLTVAGSSSLVGPVRDGVDEIAAVLEPTQPLLEMLPTLLGAESPKNYLLVFQNNAESLPLGGSAASQTLVSATAGDLAIAAQASSGSFEEKQTIDVEVSEGAAALYGSTLGKRINMSTTQPDWPAAAQMITAFWNRDIDDTQIDGVISIDPVALSRILVATGPITVDDTTIDDKNAVDVLLSDVYERWDAYTRFGAAATDAFFASTASQMFEKIASGDFNLKDMAWAVNESVEQGSIMAWMADADLQSVLDDGGRISGILPTTNDEQTTLGVFFRDVSASKIDYYMDSAVATTMTCAVGVTTLTATTTLTLDLTQEEADALPRYVQSYRNGSEFFSTQVYMYAPPGMEVESVSVDGNWVESFREGNVDLGRVVAPFQMRITPGETVNVSATFTGTGDFGPLEVRTTPMVRATELTTSDTCS</sequence>
<gene>
    <name evidence="3" type="ORF">BKA10_001916</name>
</gene>
<dbReference type="RefSeq" id="WP_183499701.1">
    <property type="nucleotide sequence ID" value="NZ_BAABCO010000002.1"/>
</dbReference>
<keyword evidence="2" id="KW-0812">Transmembrane</keyword>
<feature type="region of interest" description="Disordered" evidence="1">
    <location>
        <begin position="1"/>
        <end position="34"/>
    </location>
</feature>
<dbReference type="InterPro" id="IPR025101">
    <property type="entry name" value="DUF4012"/>
</dbReference>
<accession>A0AA40SPN8</accession>
<name>A0AA40SPN8_9MICO</name>
<evidence type="ECO:0008006" key="5">
    <source>
        <dbReference type="Google" id="ProtNLM"/>
    </source>
</evidence>
<feature type="compositionally biased region" description="Low complexity" evidence="1">
    <location>
        <begin position="10"/>
        <end position="19"/>
    </location>
</feature>
<dbReference type="EMBL" id="JACIFH010000001">
    <property type="protein sequence ID" value="MBB4140122.1"/>
    <property type="molecule type" value="Genomic_DNA"/>
</dbReference>
<reference evidence="3 4" key="1">
    <citation type="submission" date="2020-08" db="EMBL/GenBank/DDBJ databases">
        <title>Sequencing the genomes of 1000 actinobacteria strains.</title>
        <authorList>
            <person name="Klenk H.-P."/>
        </authorList>
    </citation>
    <scope>NUCLEOTIDE SEQUENCE [LARGE SCALE GENOMIC DNA]</scope>
    <source>
        <strain evidence="3 4">DSM 19600</strain>
    </source>
</reference>
<keyword evidence="2" id="KW-0472">Membrane</keyword>
<comment type="caution">
    <text evidence="3">The sequence shown here is derived from an EMBL/GenBank/DDBJ whole genome shotgun (WGS) entry which is preliminary data.</text>
</comment>
<dbReference type="AlphaFoldDB" id="A0AA40SPN8"/>
<keyword evidence="4" id="KW-1185">Reference proteome</keyword>
<proteinExistence type="predicted"/>
<evidence type="ECO:0000256" key="2">
    <source>
        <dbReference type="SAM" id="Phobius"/>
    </source>
</evidence>
<feature type="transmembrane region" description="Helical" evidence="2">
    <location>
        <begin position="42"/>
        <end position="62"/>
    </location>
</feature>
<evidence type="ECO:0000256" key="1">
    <source>
        <dbReference type="SAM" id="MobiDB-lite"/>
    </source>
</evidence>
<evidence type="ECO:0000313" key="4">
    <source>
        <dbReference type="Proteomes" id="UP000549113"/>
    </source>
</evidence>
<dbReference type="Pfam" id="PF13196">
    <property type="entry name" value="DUF4012"/>
    <property type="match status" value="1"/>
</dbReference>
<evidence type="ECO:0000313" key="3">
    <source>
        <dbReference type="EMBL" id="MBB4140122.1"/>
    </source>
</evidence>
<organism evidence="3 4">
    <name type="scientific">Microbacterium invictum</name>
    <dbReference type="NCBI Taxonomy" id="515415"/>
    <lineage>
        <taxon>Bacteria</taxon>
        <taxon>Bacillati</taxon>
        <taxon>Actinomycetota</taxon>
        <taxon>Actinomycetes</taxon>
        <taxon>Micrococcales</taxon>
        <taxon>Microbacteriaceae</taxon>
        <taxon>Microbacterium</taxon>
    </lineage>
</organism>
<keyword evidence="2" id="KW-1133">Transmembrane helix</keyword>
<dbReference type="Proteomes" id="UP000549113">
    <property type="component" value="Unassembled WGS sequence"/>
</dbReference>